<accession>A0A917J1J6</accession>
<comment type="caution">
    <text evidence="2">The sequence shown here is derived from an EMBL/GenBank/DDBJ whole genome shotgun (WGS) entry which is preliminary data.</text>
</comment>
<dbReference type="Proteomes" id="UP000627292">
    <property type="component" value="Unassembled WGS sequence"/>
</dbReference>
<evidence type="ECO:0000259" key="1">
    <source>
        <dbReference type="Pfam" id="PF14344"/>
    </source>
</evidence>
<reference evidence="2" key="2">
    <citation type="submission" date="2020-09" db="EMBL/GenBank/DDBJ databases">
        <authorList>
            <person name="Sun Q."/>
            <person name="Zhou Y."/>
        </authorList>
    </citation>
    <scope>NUCLEOTIDE SEQUENCE</scope>
    <source>
        <strain evidence="2">CGMCC 1.15290</strain>
    </source>
</reference>
<sequence length="224" mass="23481">MTWAVALMGISSFGFISCSSDDDPVVQPDSQVKVIHAVPTGGSVDFYLNGTKQNSSAVAYGEQTGYIATSNGDKTAEFKTSVDNNTILSAPVSFDGGNYTLFATGQAGNNSLTTLLVEDNLQTPGNGKVRVRFVHVAPDAPTVNVVANDSTWATGRTYKSATDFVEVNAGSYVFKLNRSDNGTTAYTSQSIALTSGKNYTLVARGLTSGAGAVVAPLTLQAYEY</sequence>
<evidence type="ECO:0000313" key="3">
    <source>
        <dbReference type="Proteomes" id="UP000627292"/>
    </source>
</evidence>
<keyword evidence="3" id="KW-1185">Reference proteome</keyword>
<dbReference type="EMBL" id="BMIB01000004">
    <property type="protein sequence ID" value="GGH74377.1"/>
    <property type="molecule type" value="Genomic_DNA"/>
</dbReference>
<dbReference type="InterPro" id="IPR025510">
    <property type="entry name" value="DUF4397"/>
</dbReference>
<dbReference type="AlphaFoldDB" id="A0A917J1J6"/>
<organism evidence="2 3">
    <name type="scientific">Filimonas zeae</name>
    <dbReference type="NCBI Taxonomy" id="1737353"/>
    <lineage>
        <taxon>Bacteria</taxon>
        <taxon>Pseudomonadati</taxon>
        <taxon>Bacteroidota</taxon>
        <taxon>Chitinophagia</taxon>
        <taxon>Chitinophagales</taxon>
        <taxon>Chitinophagaceae</taxon>
        <taxon>Filimonas</taxon>
    </lineage>
</organism>
<dbReference type="Pfam" id="PF14344">
    <property type="entry name" value="DUF4397"/>
    <property type="match status" value="1"/>
</dbReference>
<gene>
    <name evidence="2" type="ORF">GCM10011379_36880</name>
</gene>
<protein>
    <recommendedName>
        <fullName evidence="1">DUF4397 domain-containing protein</fullName>
    </recommendedName>
</protein>
<reference evidence="2" key="1">
    <citation type="journal article" date="2014" name="Int. J. Syst. Evol. Microbiol.">
        <title>Complete genome sequence of Corynebacterium casei LMG S-19264T (=DSM 44701T), isolated from a smear-ripened cheese.</title>
        <authorList>
            <consortium name="US DOE Joint Genome Institute (JGI-PGF)"/>
            <person name="Walter F."/>
            <person name="Albersmeier A."/>
            <person name="Kalinowski J."/>
            <person name="Ruckert C."/>
        </authorList>
    </citation>
    <scope>NUCLEOTIDE SEQUENCE</scope>
    <source>
        <strain evidence="2">CGMCC 1.15290</strain>
    </source>
</reference>
<evidence type="ECO:0000313" key="2">
    <source>
        <dbReference type="EMBL" id="GGH74377.1"/>
    </source>
</evidence>
<feature type="domain" description="DUF4397" evidence="1">
    <location>
        <begin position="30"/>
        <end position="145"/>
    </location>
</feature>
<name>A0A917J1J6_9BACT</name>
<proteinExistence type="predicted"/>